<feature type="non-terminal residue" evidence="3">
    <location>
        <position position="1"/>
    </location>
</feature>
<dbReference type="InterPro" id="IPR040521">
    <property type="entry name" value="KDZ"/>
</dbReference>
<evidence type="ECO:0000259" key="2">
    <source>
        <dbReference type="Pfam" id="PF18803"/>
    </source>
</evidence>
<name>A0A550CRA6_9AGAR</name>
<dbReference type="Pfam" id="PF18803">
    <property type="entry name" value="CxC2"/>
    <property type="match status" value="1"/>
</dbReference>
<feature type="domain" description="CxC2-like cysteine cluster KDZ transposase-associated" evidence="2">
    <location>
        <begin position="73"/>
        <end position="199"/>
    </location>
</feature>
<protein>
    <recommendedName>
        <fullName evidence="2">CxC2-like cysteine cluster KDZ transposase-associated domain-containing protein</fullName>
    </recommendedName>
</protein>
<dbReference type="Proteomes" id="UP000320762">
    <property type="component" value="Unassembled WGS sequence"/>
</dbReference>
<gene>
    <name evidence="3" type="ORF">BD626DRAFT_394088</name>
</gene>
<dbReference type="PANTHER" id="PTHR33104:SF2">
    <property type="entry name" value="CXC3 LIKE CYSTEINE CLUSTER DOMAIN-CONTAINING PROTEIN"/>
    <property type="match status" value="1"/>
</dbReference>
<dbReference type="InterPro" id="IPR041457">
    <property type="entry name" value="CxC2_KDZ-assoc"/>
</dbReference>
<dbReference type="STRING" id="97359.A0A550CRA6"/>
<feature type="region of interest" description="Disordered" evidence="1">
    <location>
        <begin position="687"/>
        <end position="708"/>
    </location>
</feature>
<evidence type="ECO:0000256" key="1">
    <source>
        <dbReference type="SAM" id="MobiDB-lite"/>
    </source>
</evidence>
<feature type="region of interest" description="Disordered" evidence="1">
    <location>
        <begin position="650"/>
        <end position="670"/>
    </location>
</feature>
<dbReference type="EMBL" id="VDMD01000002">
    <property type="protein sequence ID" value="TRM67304.1"/>
    <property type="molecule type" value="Genomic_DNA"/>
</dbReference>
<dbReference type="PANTHER" id="PTHR33104">
    <property type="entry name" value="SI:DKEY-29D5.2"/>
    <property type="match status" value="1"/>
</dbReference>
<dbReference type="AlphaFoldDB" id="A0A550CRA6"/>
<dbReference type="OrthoDB" id="3143151at2759"/>
<proteinExistence type="predicted"/>
<accession>A0A550CRA6</accession>
<organism evidence="3 4">
    <name type="scientific">Schizophyllum amplum</name>
    <dbReference type="NCBI Taxonomy" id="97359"/>
    <lineage>
        <taxon>Eukaryota</taxon>
        <taxon>Fungi</taxon>
        <taxon>Dikarya</taxon>
        <taxon>Basidiomycota</taxon>
        <taxon>Agaricomycotina</taxon>
        <taxon>Agaricomycetes</taxon>
        <taxon>Agaricomycetidae</taxon>
        <taxon>Agaricales</taxon>
        <taxon>Schizophyllaceae</taxon>
        <taxon>Schizophyllum</taxon>
    </lineage>
</organism>
<keyword evidence="4" id="KW-1185">Reference proteome</keyword>
<reference evidence="3 4" key="1">
    <citation type="journal article" date="2019" name="New Phytol.">
        <title>Comparative genomics reveals unique wood-decay strategies and fruiting body development in the Schizophyllaceae.</title>
        <authorList>
            <person name="Almasi E."/>
            <person name="Sahu N."/>
            <person name="Krizsan K."/>
            <person name="Balint B."/>
            <person name="Kovacs G.M."/>
            <person name="Kiss B."/>
            <person name="Cseklye J."/>
            <person name="Drula E."/>
            <person name="Henrissat B."/>
            <person name="Nagy I."/>
            <person name="Chovatia M."/>
            <person name="Adam C."/>
            <person name="LaButti K."/>
            <person name="Lipzen A."/>
            <person name="Riley R."/>
            <person name="Grigoriev I.V."/>
            <person name="Nagy L.G."/>
        </authorList>
    </citation>
    <scope>NUCLEOTIDE SEQUENCE [LARGE SCALE GENOMIC DNA]</scope>
    <source>
        <strain evidence="3 4">NL-1724</strain>
    </source>
</reference>
<evidence type="ECO:0000313" key="3">
    <source>
        <dbReference type="EMBL" id="TRM67304.1"/>
    </source>
</evidence>
<feature type="compositionally biased region" description="Acidic residues" evidence="1">
    <location>
        <begin position="696"/>
        <end position="708"/>
    </location>
</feature>
<comment type="caution">
    <text evidence="3">The sequence shown here is derived from an EMBL/GenBank/DDBJ whole genome shotgun (WGS) entry which is preliminary data.</text>
</comment>
<dbReference type="Pfam" id="PF18758">
    <property type="entry name" value="KDZ"/>
    <property type="match status" value="1"/>
</dbReference>
<sequence length="961" mass="107525">KRLLYEERLVNREAAGPPTSCAHCNKEPGTFVCDTCITHRRHCGNCLVDRHASLPFHHVREDVGLFLKRADLGELGLMLWLGHDGKPCPKTLEAARAKDWVDESSRTYGSHAVARGGSVLTMVDAEGVFRRTVQWCSCSPEDATSAKEVQLLDIGLYPATSDNPQTAFTLSALEDYTLSQFESRTSAQNYMLKLSRKTDPLFPHEVKDVYRPFMRVARQYRNFVERRNAGVAHEAWKAKGFSVRRAGDLAWRCPACPQPGINLPADEQRDSEHPELYMPMYTHDGCFKLNNQRMRNPGADVRLSDGECMHVGSKAYAHHLRVTKEPKSRRSCQNHRAVTSGRSGDRNLAATGMGAYACARHGMFVANTAVDYQKGEAQRNTDYATSCLIEGLSPRTTKVLIAYDIMCEYIVNLAARLKEGQYLTNRKVVIEAAVGKFHIGAHVRNCFAMFSPNFIHGAAQLDGEVLETLWAALEKVAANTRSMSAAHRQEVLDMLMNDINWKKLVKCAESLLQKWEKAVVELATAREAYDSLKATLAEEDTRKWIEEEREALVEGREGKRVYDIRQEDAPGVAEKALEAAQKSGGDGDEAGLKGVTLLREALRIEAVQDALLPLAKQTLRTPSQEQDLLLRRQKLRKRITKYNSDMGALMGLDADDEEGSPAPANARREHTADADLEAWLDIEEDTGGLAAGRNDSDDEGDDDADAVDYGQPEEDALLLPSTTGWQEGELAEQETALRHGLKVDSLRGVRLSIATRSRHYRQDVRQAKGSQRTTTRAFAAVRKAGVKLARHVRAYHRARDALKALGQDEKTMPMIKKADLRMEADWTEENRVGQRSHQLPWFWRVGDGAAGDDAADDAGVHDLYRVSFLRSRCRLQRWEEEERLLRHEMLWTRLFFEREQRLWAERAADAATREGGSGWAGYANGRSQMWGALAEDCVSRCETAVGGLPGWVTQADPPIAN</sequence>
<evidence type="ECO:0000313" key="4">
    <source>
        <dbReference type="Proteomes" id="UP000320762"/>
    </source>
</evidence>